<sequence length="252" mass="27998">MGIASNGKYIMTCSNKTDMVIWDLKGQKLAVVDTYLMNTTCAKLSPCGRFIVASGFTPEARVWEVIFKKSGEFQEVKQIKQLTLGGHSSGVYDVAFDVDSSHMATVSKDGTWRLFDTQVSYKLGQDAQCIKTGTYEQASSNALIALSPNAEVLAIASGADLYFYSTLTAKLDYTIENVYSDNITALLFDSTGKYLLTAGEKQIRVFHNVTGYRCAIEMAKLKLKEHQTSATKERLEKLIKESQEFLNTIEKK</sequence>
<dbReference type="Proteomes" id="UP000410492">
    <property type="component" value="Unassembled WGS sequence"/>
</dbReference>
<dbReference type="PANTHER" id="PTHR44321">
    <property type="entry name" value="TRANSDUCIN BETA-LIKE PROTEIN 2"/>
    <property type="match status" value="1"/>
</dbReference>
<dbReference type="PANTHER" id="PTHR44321:SF1">
    <property type="entry name" value="TRANSDUCIN BETA-LIKE PROTEIN 2"/>
    <property type="match status" value="1"/>
</dbReference>
<dbReference type="Pfam" id="PF00400">
    <property type="entry name" value="WD40"/>
    <property type="match status" value="2"/>
</dbReference>
<dbReference type="InterPro" id="IPR036322">
    <property type="entry name" value="WD40_repeat_dom_sf"/>
</dbReference>
<proteinExistence type="predicted"/>
<dbReference type="SMART" id="SM00320">
    <property type="entry name" value="WD40"/>
    <property type="match status" value="3"/>
</dbReference>
<name>A0A653CDS4_CALMS</name>
<dbReference type="OrthoDB" id="200924at2759"/>
<dbReference type="InterPro" id="IPR001680">
    <property type="entry name" value="WD40_rpt"/>
</dbReference>
<dbReference type="EMBL" id="CAACVG010007564">
    <property type="protein sequence ID" value="VEN46055.1"/>
    <property type="molecule type" value="Genomic_DNA"/>
</dbReference>
<dbReference type="InterPro" id="IPR042410">
    <property type="entry name" value="WBSCR13"/>
</dbReference>
<keyword evidence="1" id="KW-0853">WD repeat</keyword>
<dbReference type="AlphaFoldDB" id="A0A653CDS4"/>
<organism evidence="2 3">
    <name type="scientific">Callosobruchus maculatus</name>
    <name type="common">Southern cowpea weevil</name>
    <name type="synonym">Pulse bruchid</name>
    <dbReference type="NCBI Taxonomy" id="64391"/>
    <lineage>
        <taxon>Eukaryota</taxon>
        <taxon>Metazoa</taxon>
        <taxon>Ecdysozoa</taxon>
        <taxon>Arthropoda</taxon>
        <taxon>Hexapoda</taxon>
        <taxon>Insecta</taxon>
        <taxon>Pterygota</taxon>
        <taxon>Neoptera</taxon>
        <taxon>Endopterygota</taxon>
        <taxon>Coleoptera</taxon>
        <taxon>Polyphaga</taxon>
        <taxon>Cucujiformia</taxon>
        <taxon>Chrysomeloidea</taxon>
        <taxon>Chrysomelidae</taxon>
        <taxon>Bruchinae</taxon>
        <taxon>Bruchini</taxon>
        <taxon>Callosobruchus</taxon>
    </lineage>
</organism>
<evidence type="ECO:0000256" key="1">
    <source>
        <dbReference type="PROSITE-ProRule" id="PRU00221"/>
    </source>
</evidence>
<dbReference type="InterPro" id="IPR015943">
    <property type="entry name" value="WD40/YVTN_repeat-like_dom_sf"/>
</dbReference>
<dbReference type="Gene3D" id="2.130.10.10">
    <property type="entry name" value="YVTN repeat-like/Quinoprotein amine dehydrogenase"/>
    <property type="match status" value="1"/>
</dbReference>
<gene>
    <name evidence="2" type="ORF">CALMAC_LOCUS8283</name>
</gene>
<dbReference type="GO" id="GO:0030968">
    <property type="term" value="P:endoplasmic reticulum unfolded protein response"/>
    <property type="evidence" value="ECO:0007669"/>
    <property type="project" value="TreeGrafter"/>
</dbReference>
<dbReference type="SUPFAM" id="SSF50978">
    <property type="entry name" value="WD40 repeat-like"/>
    <property type="match status" value="1"/>
</dbReference>
<reference evidence="2 3" key="1">
    <citation type="submission" date="2019-01" db="EMBL/GenBank/DDBJ databases">
        <authorList>
            <person name="Sayadi A."/>
        </authorList>
    </citation>
    <scope>NUCLEOTIDE SEQUENCE [LARGE SCALE GENOMIC DNA]</scope>
</reference>
<evidence type="ECO:0000313" key="2">
    <source>
        <dbReference type="EMBL" id="VEN46055.1"/>
    </source>
</evidence>
<dbReference type="PROSITE" id="PS50082">
    <property type="entry name" value="WD_REPEATS_2"/>
    <property type="match status" value="1"/>
</dbReference>
<protein>
    <submittedName>
        <fullName evidence="2">Uncharacterized protein</fullName>
    </submittedName>
</protein>
<evidence type="ECO:0000313" key="3">
    <source>
        <dbReference type="Proteomes" id="UP000410492"/>
    </source>
</evidence>
<accession>A0A653CDS4</accession>
<keyword evidence="3" id="KW-1185">Reference proteome</keyword>
<dbReference type="GO" id="GO:0005783">
    <property type="term" value="C:endoplasmic reticulum"/>
    <property type="evidence" value="ECO:0007669"/>
    <property type="project" value="TreeGrafter"/>
</dbReference>
<feature type="repeat" description="WD" evidence="1">
    <location>
        <begin position="84"/>
        <end position="116"/>
    </location>
</feature>